<dbReference type="Proteomes" id="UP000509626">
    <property type="component" value="Chromosome"/>
</dbReference>
<dbReference type="PANTHER" id="PTHR30151">
    <property type="entry name" value="ALKANE SULFONATE ABC TRANSPORTER-RELATED, MEMBRANE SUBUNIT"/>
    <property type="match status" value="1"/>
</dbReference>
<feature type="transmembrane region" description="Helical" evidence="7">
    <location>
        <begin position="92"/>
        <end position="114"/>
    </location>
</feature>
<evidence type="ECO:0000259" key="8">
    <source>
        <dbReference type="PROSITE" id="PS50928"/>
    </source>
</evidence>
<evidence type="ECO:0000256" key="2">
    <source>
        <dbReference type="ARBA" id="ARBA00022448"/>
    </source>
</evidence>
<evidence type="ECO:0000256" key="4">
    <source>
        <dbReference type="ARBA" id="ARBA00022692"/>
    </source>
</evidence>
<comment type="subcellular location">
    <subcellularLocation>
        <location evidence="1 7">Cell membrane</location>
        <topology evidence="1 7">Multi-pass membrane protein</topology>
    </subcellularLocation>
</comment>
<feature type="transmembrane region" description="Helical" evidence="7">
    <location>
        <begin position="120"/>
        <end position="139"/>
    </location>
</feature>
<dbReference type="Gene3D" id="1.10.3720.10">
    <property type="entry name" value="MetI-like"/>
    <property type="match status" value="1"/>
</dbReference>
<sequence>MSRGRLINALSLIAGFILWEMASNALGTVILAPPTDVLTRLFELIVSLELIDAMIGSLTALSVGYVIAVTLGTPLGFALAQSKYVRWAVNPYIDAIYTTPVIAYLPLVVVWFGLDFRARVFFVFIFCFFEILISVFDGVKTVQNDYMSVAKSFDAPWLFAQRKVILPAALPFIFSGYRLGIGRAVRGIIVAELFLRIVNIGNLLQAAGATFDTSQQIAVVIAVALMGIGLQRIVLGGSQIIAPWYYEQSGREA</sequence>
<protein>
    <submittedName>
        <fullName evidence="9">ABC transporter permease</fullName>
    </submittedName>
</protein>
<accession>A0A7D5L865</accession>
<dbReference type="AlphaFoldDB" id="A0A7D5L865"/>
<dbReference type="PROSITE" id="PS50928">
    <property type="entry name" value="ABC_TM1"/>
    <property type="match status" value="1"/>
</dbReference>
<keyword evidence="6 7" id="KW-0472">Membrane</keyword>
<dbReference type="PANTHER" id="PTHR30151:SF41">
    <property type="entry name" value="ABC TRANSPORTER PERMEASE PROTEIN"/>
    <property type="match status" value="1"/>
</dbReference>
<gene>
    <name evidence="9" type="ORF">HUG12_00570</name>
</gene>
<evidence type="ECO:0000256" key="3">
    <source>
        <dbReference type="ARBA" id="ARBA00022475"/>
    </source>
</evidence>
<dbReference type="GO" id="GO:0055085">
    <property type="term" value="P:transmembrane transport"/>
    <property type="evidence" value="ECO:0007669"/>
    <property type="project" value="InterPro"/>
</dbReference>
<evidence type="ECO:0000256" key="7">
    <source>
        <dbReference type="RuleBase" id="RU363032"/>
    </source>
</evidence>
<dbReference type="EMBL" id="CP058579">
    <property type="protein sequence ID" value="QLG60328.1"/>
    <property type="molecule type" value="Genomic_DNA"/>
</dbReference>
<organism evidence="9 10">
    <name type="scientific">Halorarum salinum</name>
    <dbReference type="NCBI Taxonomy" id="2743089"/>
    <lineage>
        <taxon>Archaea</taxon>
        <taxon>Methanobacteriati</taxon>
        <taxon>Methanobacteriota</taxon>
        <taxon>Stenosarchaea group</taxon>
        <taxon>Halobacteria</taxon>
        <taxon>Halobacteriales</taxon>
        <taxon>Haloferacaceae</taxon>
        <taxon>Halorarum</taxon>
    </lineage>
</organism>
<keyword evidence="4 7" id="KW-0812">Transmembrane</keyword>
<keyword evidence="10" id="KW-1185">Reference proteome</keyword>
<name>A0A7D5L865_9EURY</name>
<reference evidence="9 10" key="1">
    <citation type="submission" date="2020-06" db="EMBL/GenBank/DDBJ databases">
        <title>NJ-3-1, isolated from saline soil.</title>
        <authorList>
            <person name="Cui H.L."/>
            <person name="Shi X."/>
        </authorList>
    </citation>
    <scope>NUCLEOTIDE SEQUENCE [LARGE SCALE GENOMIC DNA]</scope>
    <source>
        <strain evidence="9 10">NJ-3-1</strain>
    </source>
</reference>
<proteinExistence type="inferred from homology"/>
<dbReference type="GO" id="GO:0005886">
    <property type="term" value="C:plasma membrane"/>
    <property type="evidence" value="ECO:0007669"/>
    <property type="project" value="UniProtKB-SubCell"/>
</dbReference>
<evidence type="ECO:0000313" key="9">
    <source>
        <dbReference type="EMBL" id="QLG60328.1"/>
    </source>
</evidence>
<dbReference type="SUPFAM" id="SSF161098">
    <property type="entry name" value="MetI-like"/>
    <property type="match status" value="1"/>
</dbReference>
<keyword evidence="3" id="KW-1003">Cell membrane</keyword>
<evidence type="ECO:0000256" key="1">
    <source>
        <dbReference type="ARBA" id="ARBA00004651"/>
    </source>
</evidence>
<dbReference type="InterPro" id="IPR035906">
    <property type="entry name" value="MetI-like_sf"/>
</dbReference>
<keyword evidence="5 7" id="KW-1133">Transmembrane helix</keyword>
<keyword evidence="2 7" id="KW-0813">Transport</keyword>
<feature type="transmembrane region" description="Helical" evidence="7">
    <location>
        <begin position="217"/>
        <end position="235"/>
    </location>
</feature>
<feature type="transmembrane region" description="Helical" evidence="7">
    <location>
        <begin position="51"/>
        <end position="80"/>
    </location>
</feature>
<dbReference type="Pfam" id="PF00528">
    <property type="entry name" value="BPD_transp_1"/>
    <property type="match status" value="1"/>
</dbReference>
<comment type="similarity">
    <text evidence="7">Belongs to the binding-protein-dependent transport system permease family.</text>
</comment>
<evidence type="ECO:0000256" key="5">
    <source>
        <dbReference type="ARBA" id="ARBA00022989"/>
    </source>
</evidence>
<evidence type="ECO:0000256" key="6">
    <source>
        <dbReference type="ARBA" id="ARBA00023136"/>
    </source>
</evidence>
<evidence type="ECO:0000313" key="10">
    <source>
        <dbReference type="Proteomes" id="UP000509626"/>
    </source>
</evidence>
<feature type="domain" description="ABC transmembrane type-1" evidence="8">
    <location>
        <begin position="54"/>
        <end position="236"/>
    </location>
</feature>
<dbReference type="KEGG" id="halu:HUG12_00570"/>
<feature type="transmembrane region" description="Helical" evidence="7">
    <location>
        <begin position="193"/>
        <end position="211"/>
    </location>
</feature>
<dbReference type="InterPro" id="IPR000515">
    <property type="entry name" value="MetI-like"/>
</dbReference>
<dbReference type="CDD" id="cd06261">
    <property type="entry name" value="TM_PBP2"/>
    <property type="match status" value="1"/>
</dbReference>